<sequence length="315" mass="34121">MSVPASASRAKASFEKYPPGSSPGRLGHDEGPLLGLAPGALDVEVRLIAQHLRGAVAVPLLVVQHRLQPRVVRCVGGRHRDGGDQPVALAARHQMGFVAVCPVRGRLVAMAHLGVDHRDDPVLGHPLLEADRPVRVPLDVLGGHPLQQVHHGLQVLGHLRKRPRRRHQGRRVVDQRLEQLSAGLGVVPVDPGLARLVVIGALQYRRKRTVQLVHPGHRQDPHDTLADEGVGVLHGGPAVDEKGIDDLGALRRKQPRLLGRGQGPLQHGRRDAMLQEAPAVVAQRHRIDALKVPPAKIASFTRSSKRDSCSISRSE</sequence>
<evidence type="ECO:0000313" key="2">
    <source>
        <dbReference type="EMBL" id="WRP14961.1"/>
    </source>
</evidence>
<reference evidence="3" key="1">
    <citation type="submission" date="2023-12" db="EMBL/GenBank/DDBJ databases">
        <title>Novel isolates from deep terrestrial aquifers shed light on the physiology and ecology of the class Limnochordia.</title>
        <authorList>
            <person name="Karnachuk O.V."/>
            <person name="Lukina A.P."/>
            <person name="Avakyan M.R."/>
            <person name="Kadnikov V."/>
            <person name="Begmatov S."/>
            <person name="Beletsky A.V."/>
            <person name="Mardanov A.V."/>
            <person name="Ravin N.V."/>
        </authorList>
    </citation>
    <scope>NUCLEOTIDE SEQUENCE [LARGE SCALE GENOMIC DNA]</scope>
    <source>
        <strain evidence="3">LN</strain>
    </source>
</reference>
<gene>
    <name evidence="2" type="ORF">VLY81_01960</name>
</gene>
<evidence type="ECO:0000256" key="1">
    <source>
        <dbReference type="SAM" id="MobiDB-lite"/>
    </source>
</evidence>
<feature type="region of interest" description="Disordered" evidence="1">
    <location>
        <begin position="1"/>
        <end position="30"/>
    </location>
</feature>
<proteinExistence type="predicted"/>
<name>A0ABZ1BQU8_9FIRM</name>
<organism evidence="2 3">
    <name type="scientific">Geochorda subterranea</name>
    <dbReference type="NCBI Taxonomy" id="3109564"/>
    <lineage>
        <taxon>Bacteria</taxon>
        <taxon>Bacillati</taxon>
        <taxon>Bacillota</taxon>
        <taxon>Limnochordia</taxon>
        <taxon>Limnochordales</taxon>
        <taxon>Geochordaceae</taxon>
        <taxon>Geochorda</taxon>
    </lineage>
</organism>
<accession>A0ABZ1BQU8</accession>
<protein>
    <submittedName>
        <fullName evidence="2">Uncharacterized protein</fullName>
    </submittedName>
</protein>
<keyword evidence="3" id="KW-1185">Reference proteome</keyword>
<dbReference type="Proteomes" id="UP001333102">
    <property type="component" value="Chromosome"/>
</dbReference>
<evidence type="ECO:0000313" key="3">
    <source>
        <dbReference type="Proteomes" id="UP001333102"/>
    </source>
</evidence>
<dbReference type="EMBL" id="CP141614">
    <property type="protein sequence ID" value="WRP14961.1"/>
    <property type="molecule type" value="Genomic_DNA"/>
</dbReference>